<accession>A0A8H5BP19</accession>
<evidence type="ECO:0000313" key="3">
    <source>
        <dbReference type="EMBL" id="KAF5326571.1"/>
    </source>
</evidence>
<keyword evidence="2" id="KW-1133">Transmembrane helix</keyword>
<dbReference type="EMBL" id="JAACJK010000163">
    <property type="protein sequence ID" value="KAF5326571.1"/>
    <property type="molecule type" value="Genomic_DNA"/>
</dbReference>
<protein>
    <submittedName>
        <fullName evidence="3">Uncharacterized protein</fullName>
    </submittedName>
</protein>
<gene>
    <name evidence="3" type="ORF">D9611_000536</name>
</gene>
<dbReference type="OrthoDB" id="10642684at2759"/>
<feature type="transmembrane region" description="Helical" evidence="2">
    <location>
        <begin position="29"/>
        <end position="48"/>
    </location>
</feature>
<organism evidence="3 4">
    <name type="scientific">Ephemerocybe angulata</name>
    <dbReference type="NCBI Taxonomy" id="980116"/>
    <lineage>
        <taxon>Eukaryota</taxon>
        <taxon>Fungi</taxon>
        <taxon>Dikarya</taxon>
        <taxon>Basidiomycota</taxon>
        <taxon>Agaricomycotina</taxon>
        <taxon>Agaricomycetes</taxon>
        <taxon>Agaricomycetidae</taxon>
        <taxon>Agaricales</taxon>
        <taxon>Agaricineae</taxon>
        <taxon>Psathyrellaceae</taxon>
        <taxon>Ephemerocybe</taxon>
    </lineage>
</organism>
<dbReference type="AlphaFoldDB" id="A0A8H5BP19"/>
<feature type="region of interest" description="Disordered" evidence="1">
    <location>
        <begin position="154"/>
        <end position="195"/>
    </location>
</feature>
<evidence type="ECO:0000256" key="2">
    <source>
        <dbReference type="SAM" id="Phobius"/>
    </source>
</evidence>
<keyword evidence="4" id="KW-1185">Reference proteome</keyword>
<evidence type="ECO:0000256" key="1">
    <source>
        <dbReference type="SAM" id="MobiDB-lite"/>
    </source>
</evidence>
<evidence type="ECO:0000313" key="4">
    <source>
        <dbReference type="Proteomes" id="UP000541558"/>
    </source>
</evidence>
<proteinExistence type="predicted"/>
<keyword evidence="2" id="KW-0812">Transmembrane</keyword>
<sequence length="195" mass="21170">MVLPISSDLEARRIVYVYDNHHHKPIPLWARWLIVSLIFLVIILIAVFSSKHVKAWIAEKKRKRAAAKGDTSASLLAPQFDNSPQASTGYVPPPVYAPHAPLGDYKEGAAPAFPSPTPYSSNLATPTRAYQMQGMGKKITGRVMAVGDWLRRTRPAAAPGDSASAPLIKPEASRDLHPANDDGGFDNDKAPLLKA</sequence>
<feature type="compositionally biased region" description="Low complexity" evidence="1">
    <location>
        <begin position="155"/>
        <end position="166"/>
    </location>
</feature>
<dbReference type="Proteomes" id="UP000541558">
    <property type="component" value="Unassembled WGS sequence"/>
</dbReference>
<comment type="caution">
    <text evidence="3">The sequence shown here is derived from an EMBL/GenBank/DDBJ whole genome shotgun (WGS) entry which is preliminary data.</text>
</comment>
<reference evidence="3 4" key="1">
    <citation type="journal article" date="2020" name="ISME J.">
        <title>Uncovering the hidden diversity of litter-decomposition mechanisms in mushroom-forming fungi.</title>
        <authorList>
            <person name="Floudas D."/>
            <person name="Bentzer J."/>
            <person name="Ahren D."/>
            <person name="Johansson T."/>
            <person name="Persson P."/>
            <person name="Tunlid A."/>
        </authorList>
    </citation>
    <scope>NUCLEOTIDE SEQUENCE [LARGE SCALE GENOMIC DNA]</scope>
    <source>
        <strain evidence="3 4">CBS 175.51</strain>
    </source>
</reference>
<feature type="compositionally biased region" description="Basic and acidic residues" evidence="1">
    <location>
        <begin position="171"/>
        <end position="195"/>
    </location>
</feature>
<name>A0A8H5BP19_9AGAR</name>
<keyword evidence="2" id="KW-0472">Membrane</keyword>